<evidence type="ECO:0008006" key="3">
    <source>
        <dbReference type="Google" id="ProtNLM"/>
    </source>
</evidence>
<evidence type="ECO:0000256" key="1">
    <source>
        <dbReference type="SAM" id="Phobius"/>
    </source>
</evidence>
<reference evidence="2" key="1">
    <citation type="submission" date="2019-02" db="EMBL/GenBank/DDBJ databases">
        <authorList>
            <person name="Gruber-Vodicka R. H."/>
            <person name="Seah K. B. B."/>
        </authorList>
    </citation>
    <scope>NUCLEOTIDE SEQUENCE</scope>
    <source>
        <strain evidence="2">BECK_M7</strain>
    </source>
</reference>
<sequence length="222" mass="24712">MTRTDAGVFDVTGVRGAGKSALTRHVLAQIKGKYFTLESTAPVRHDQEMGFFIALCRRVCQQVLDDLEEKQVFHRKRDLGKEKARGKSRHLLLGVLVLVAVVSLGFVWQEDVLRRDSSMGSSMSRSDRSTLFDVVSDPLLGTDAAYKFLPLEAERRVMDGLITQIGRLVAEEKNRSEGEGGKASKSQQKWLLVPSNLPQNRAFWLVARGSRRQLAEGSACLP</sequence>
<accession>A0A450UZB8</accession>
<evidence type="ECO:0000313" key="2">
    <source>
        <dbReference type="EMBL" id="VFJ97796.1"/>
    </source>
</evidence>
<protein>
    <recommendedName>
        <fullName evidence="3">AAA ATPase domain-containing protein</fullName>
    </recommendedName>
</protein>
<dbReference type="AlphaFoldDB" id="A0A450UZB8"/>
<organism evidence="2">
    <name type="scientific">Candidatus Kentrum sp. LFY</name>
    <dbReference type="NCBI Taxonomy" id="2126342"/>
    <lineage>
        <taxon>Bacteria</taxon>
        <taxon>Pseudomonadati</taxon>
        <taxon>Pseudomonadota</taxon>
        <taxon>Gammaproteobacteria</taxon>
        <taxon>Candidatus Kentrum</taxon>
    </lineage>
</organism>
<feature type="transmembrane region" description="Helical" evidence="1">
    <location>
        <begin position="91"/>
        <end position="108"/>
    </location>
</feature>
<keyword evidence="1" id="KW-1133">Transmembrane helix</keyword>
<name>A0A450UZB8_9GAMM</name>
<dbReference type="EMBL" id="CAADFF010000108">
    <property type="protein sequence ID" value="VFJ97796.1"/>
    <property type="molecule type" value="Genomic_DNA"/>
</dbReference>
<keyword evidence="1" id="KW-0812">Transmembrane</keyword>
<proteinExistence type="predicted"/>
<keyword evidence="1" id="KW-0472">Membrane</keyword>
<gene>
    <name evidence="2" type="ORF">BECKLFY1418B_GA0070995_11086</name>
</gene>